<reference evidence="1 2" key="1">
    <citation type="submission" date="2013-01" db="EMBL/GenBank/DDBJ databases">
        <authorList>
            <person name="Harkins D.M."/>
            <person name="Durkin A.S."/>
            <person name="Brinkac L.M."/>
            <person name="Haft D.H."/>
            <person name="Selengut J.D."/>
            <person name="Sanka R."/>
            <person name="DePew J."/>
            <person name="Purushe J."/>
            <person name="Hartskeerl R.A."/>
            <person name="Ahmed A."/>
            <person name="van der Linden H."/>
            <person name="Goris M.G.A."/>
            <person name="Vinetz J.M."/>
            <person name="Sutton G.G."/>
            <person name="Nierman W.C."/>
            <person name="Fouts D.E."/>
        </authorList>
    </citation>
    <scope>NUCLEOTIDE SEQUENCE [LARGE SCALE GENOMIC DNA]</scope>
    <source>
        <strain evidence="1 2">Brem 328</strain>
    </source>
</reference>
<dbReference type="EMBL" id="AHMS02000018">
    <property type="protein sequence ID" value="EMN18375.1"/>
    <property type="molecule type" value="Genomic_DNA"/>
</dbReference>
<evidence type="ECO:0000313" key="2">
    <source>
        <dbReference type="Proteomes" id="UP000012166"/>
    </source>
</evidence>
<comment type="caution">
    <text evidence="1">The sequence shown here is derived from an EMBL/GenBank/DDBJ whole genome shotgun (WGS) entry which is preliminary data.</text>
</comment>
<sequence length="37" mass="4533">MEIILHLFLFSGNGRLKPFCESSLWNFRQLYSIRRFL</sequence>
<protein>
    <submittedName>
        <fullName evidence="1">Uncharacterized protein</fullName>
    </submittedName>
</protein>
<proteinExistence type="predicted"/>
<accession>A0ABC9SL96</accession>
<organism evidence="1 2">
    <name type="scientific">Leptospira borgpetersenii str. Brem 328</name>
    <dbReference type="NCBI Taxonomy" id="1049780"/>
    <lineage>
        <taxon>Bacteria</taxon>
        <taxon>Pseudomonadati</taxon>
        <taxon>Spirochaetota</taxon>
        <taxon>Spirochaetia</taxon>
        <taxon>Leptospirales</taxon>
        <taxon>Leptospiraceae</taxon>
        <taxon>Leptospira</taxon>
    </lineage>
</organism>
<name>A0ABC9SL96_LEPBO</name>
<evidence type="ECO:0000313" key="1">
    <source>
        <dbReference type="EMBL" id="EMN18375.1"/>
    </source>
</evidence>
<gene>
    <name evidence="1" type="ORF">LEP1GSC056_0566</name>
</gene>
<dbReference type="Proteomes" id="UP000012166">
    <property type="component" value="Unassembled WGS sequence"/>
</dbReference>
<dbReference type="AlphaFoldDB" id="A0ABC9SL96"/>